<dbReference type="EMBL" id="AOGT01001915">
    <property type="protein sequence ID" value="EMG46687.1"/>
    <property type="molecule type" value="Genomic_DNA"/>
</dbReference>
<comment type="caution">
    <text evidence="2">The sequence shown here is derived from an EMBL/GenBank/DDBJ whole genome shotgun (WGS) entry which is preliminary data.</text>
</comment>
<dbReference type="eggNOG" id="ENOG502T4I7">
    <property type="taxonomic scope" value="Eukaryota"/>
</dbReference>
<name>M3HHB0_CANMX</name>
<dbReference type="Proteomes" id="UP000011777">
    <property type="component" value="Unassembled WGS sequence"/>
</dbReference>
<feature type="region of interest" description="Disordered" evidence="1">
    <location>
        <begin position="114"/>
        <end position="217"/>
    </location>
</feature>
<protein>
    <submittedName>
        <fullName evidence="2">Uncharacterized protein</fullName>
    </submittedName>
</protein>
<accession>M3HHB0</accession>
<dbReference type="OMA" id="ENDWLIV"/>
<dbReference type="HOGENOM" id="CLU_110313_0_0_1"/>
<evidence type="ECO:0000313" key="2">
    <source>
        <dbReference type="EMBL" id="EMG46687.1"/>
    </source>
</evidence>
<proteinExistence type="predicted"/>
<organism evidence="2 3">
    <name type="scientific">Candida maltosa (strain Xu316)</name>
    <name type="common">Yeast</name>
    <dbReference type="NCBI Taxonomy" id="1245528"/>
    <lineage>
        <taxon>Eukaryota</taxon>
        <taxon>Fungi</taxon>
        <taxon>Dikarya</taxon>
        <taxon>Ascomycota</taxon>
        <taxon>Saccharomycotina</taxon>
        <taxon>Pichiomycetes</taxon>
        <taxon>Debaryomycetaceae</taxon>
        <taxon>Candida/Lodderomyces clade</taxon>
        <taxon>Candida</taxon>
    </lineage>
</organism>
<reference evidence="2 3" key="1">
    <citation type="submission" date="2013-02" db="EMBL/GenBank/DDBJ databases">
        <title>Genome sequence of Candida maltosa Xu316, a potential industrial strain for xylitol and ethanol production.</title>
        <authorList>
            <person name="Yu J."/>
            <person name="Wang Q."/>
            <person name="Geng X."/>
            <person name="Bao W."/>
            <person name="He P."/>
            <person name="Cai J."/>
        </authorList>
    </citation>
    <scope>NUCLEOTIDE SEQUENCE [LARGE SCALE GENOMIC DNA]</scope>
    <source>
        <strain evidence="3">Xu316</strain>
    </source>
</reference>
<evidence type="ECO:0000256" key="1">
    <source>
        <dbReference type="SAM" id="MobiDB-lite"/>
    </source>
</evidence>
<gene>
    <name evidence="2" type="ORF">G210_3054</name>
</gene>
<feature type="compositionally biased region" description="Basic residues" evidence="1">
    <location>
        <begin position="177"/>
        <end position="187"/>
    </location>
</feature>
<sequence length="217" mass="24534">MNFFNNHSSPYDDLLNTLGNQGNNARYFQNNPNIKVKQSNKPDHHEIQIYNPRGYRNFKLEVVKDGSAHYLMVQSQPDRYEQFFPLNPKNQDITNVKSTIVNNWLVITVPLKNAKSKKVSSPPPPAAKKNPASPQPSKQQKQQQQKTKSPTPSKKQQPPQTKSPPISQKKESSLNKATKKIFSRGKKNTNNANNGPPSLLEAARRRPFLEEVADPGI</sequence>
<dbReference type="AlphaFoldDB" id="M3HHB0"/>
<keyword evidence="3" id="KW-1185">Reference proteome</keyword>
<feature type="compositionally biased region" description="Low complexity" evidence="1">
    <location>
        <begin position="127"/>
        <end position="167"/>
    </location>
</feature>
<dbReference type="OrthoDB" id="4020946at2759"/>
<evidence type="ECO:0000313" key="3">
    <source>
        <dbReference type="Proteomes" id="UP000011777"/>
    </source>
</evidence>